<dbReference type="RefSeq" id="WP_021065519.1">
    <property type="nucleotide sequence ID" value="NZ_ATCL01000009.1"/>
</dbReference>
<evidence type="ECO:0000313" key="2">
    <source>
        <dbReference type="Proteomes" id="UP000016464"/>
    </source>
</evidence>
<dbReference type="PANTHER" id="PTHR39166">
    <property type="entry name" value="BLL1166 PROTEIN"/>
    <property type="match status" value="1"/>
</dbReference>
<evidence type="ECO:0000313" key="1">
    <source>
        <dbReference type="EMBL" id="ERG68257.1"/>
    </source>
</evidence>
<keyword evidence="2" id="KW-1185">Reference proteome</keyword>
<proteinExistence type="predicted"/>
<dbReference type="PANTHER" id="PTHR39166:SF1">
    <property type="entry name" value="BLL1166 PROTEIN"/>
    <property type="match status" value="1"/>
</dbReference>
<gene>
    <name evidence="1" type="ORF">M467_13325</name>
</gene>
<organism evidence="1 2">
    <name type="scientific">Exiguobacterium chiriqhucha RW-2</name>
    <dbReference type="NCBI Taxonomy" id="1345023"/>
    <lineage>
        <taxon>Bacteria</taxon>
        <taxon>Bacillati</taxon>
        <taxon>Bacillota</taxon>
        <taxon>Bacilli</taxon>
        <taxon>Bacillales</taxon>
        <taxon>Bacillales Family XII. Incertae Sedis</taxon>
        <taxon>Exiguobacterium</taxon>
    </lineage>
</organism>
<dbReference type="STRING" id="1385984.GCA_000702565_00937"/>
<dbReference type="Pfam" id="PF06042">
    <property type="entry name" value="NTP_transf_6"/>
    <property type="match status" value="1"/>
</dbReference>
<dbReference type="eggNOG" id="COG3575">
    <property type="taxonomic scope" value="Bacteria"/>
</dbReference>
<accession>U1M0T3</accession>
<comment type="caution">
    <text evidence="1">The sequence shown here is derived from an EMBL/GenBank/DDBJ whole genome shotgun (WGS) entry which is preliminary data.</text>
</comment>
<dbReference type="InterPro" id="IPR009267">
    <property type="entry name" value="NTP_transf_6"/>
</dbReference>
<dbReference type="AlphaFoldDB" id="U1M0T3"/>
<reference evidence="1 2" key="1">
    <citation type="journal article" date="2013" name="Genome Announc.">
        <title>Draft Genome Sequence of Exiguobacterium pavilionensis Strain RW-2, with Wide Thermal, Salinity, and pH Tolerance, Isolated from Modern Freshwater Microbialites.</title>
        <authorList>
            <person name="White R.A.III."/>
            <person name="Grassa C.J."/>
            <person name="Suttle C.A."/>
        </authorList>
    </citation>
    <scope>NUCLEOTIDE SEQUENCE [LARGE SCALE GENOMIC DNA]</scope>
    <source>
        <strain evidence="1 2">RW-2</strain>
    </source>
</reference>
<dbReference type="OrthoDB" id="1901124at2"/>
<dbReference type="PATRIC" id="fig|1345023.5.peg.353"/>
<name>U1M0T3_9BACL</name>
<sequence length="192" mass="21818">MNTTEEVTLFLENDDELMRLLTTVASLNLPDWWICAGYVRAKIWDDVHGYPVPTPTEDVDVIYFDQSHNDEAIEKEYEAQLYALLPNVAWSVKNQARMHLVNQLPPYQSATDALAHFPETVTAIGVSLDNSGRLKLAAPYGIDDIIGLKLRPTPAFEDGSPHHHIYQARIQNKNWQATWPKLQEVDVTRHGL</sequence>
<dbReference type="Proteomes" id="UP000016464">
    <property type="component" value="Unassembled WGS sequence"/>
</dbReference>
<dbReference type="EMBL" id="ATCL01000009">
    <property type="protein sequence ID" value="ERG68257.1"/>
    <property type="molecule type" value="Genomic_DNA"/>
</dbReference>
<protein>
    <recommendedName>
        <fullName evidence="3">Nucleotidyltransferase family protein</fullName>
    </recommendedName>
</protein>
<evidence type="ECO:0008006" key="3">
    <source>
        <dbReference type="Google" id="ProtNLM"/>
    </source>
</evidence>